<reference evidence="5 6" key="1">
    <citation type="submission" date="2019-09" db="EMBL/GenBank/DDBJ databases">
        <title>Genomes of Cryomorphaceae.</title>
        <authorList>
            <person name="Bowman J.P."/>
        </authorList>
    </citation>
    <scope>NUCLEOTIDE SEQUENCE [LARGE SCALE GENOMIC DNA]</scope>
    <source>
        <strain evidence="5 6">KCTC 52047</strain>
    </source>
</reference>
<evidence type="ECO:0000313" key="5">
    <source>
        <dbReference type="EMBL" id="KAB1062044.1"/>
    </source>
</evidence>
<accession>A0A6N6M4W8</accession>
<evidence type="ECO:0000256" key="1">
    <source>
        <dbReference type="ARBA" id="ARBA00023015"/>
    </source>
</evidence>
<dbReference type="InterPro" id="IPR036286">
    <property type="entry name" value="LexA/Signal_pep-like_sf"/>
</dbReference>
<dbReference type="SUPFAM" id="SSF51306">
    <property type="entry name" value="LexA/Signal peptidase"/>
    <property type="match status" value="1"/>
</dbReference>
<dbReference type="OrthoDB" id="796548at2"/>
<evidence type="ECO:0000259" key="4">
    <source>
        <dbReference type="Pfam" id="PF00717"/>
    </source>
</evidence>
<keyword evidence="3" id="KW-0804">Transcription</keyword>
<gene>
    <name evidence="5" type="ORF">F3059_13285</name>
</gene>
<dbReference type="AlphaFoldDB" id="A0A6N6M4W8"/>
<feature type="domain" description="Peptidase S24/S26A/S26B/S26C" evidence="4">
    <location>
        <begin position="110"/>
        <end position="192"/>
    </location>
</feature>
<evidence type="ECO:0000256" key="3">
    <source>
        <dbReference type="ARBA" id="ARBA00023163"/>
    </source>
</evidence>
<dbReference type="RefSeq" id="WP_151170092.1">
    <property type="nucleotide sequence ID" value="NZ_WACR01000013.1"/>
</dbReference>
<proteinExistence type="predicted"/>
<dbReference type="PANTHER" id="PTHR40661">
    <property type="match status" value="1"/>
</dbReference>
<sequence length="212" mass="24373">MIKPIERIIQLKEYKGMNISNFEKACNLSNNSIQTAIKRKSNLKDKTLNKILDTFPEINPTWLLTGKESMLKEESITNKNNKGIPYFNNSASENSIEWFIKNLNSPESYIQLPGVQDCDFAINIVERSMTPTLNPSDVIVCKKITDPSIILYGSVYFIVTQDLFTVKILKPGNKNKTIKLCNSNDFNDSLEIHRDKLLNLYLVKCIFRKIQF</sequence>
<comment type="caution">
    <text evidence="5">The sequence shown here is derived from an EMBL/GenBank/DDBJ whole genome shotgun (WGS) entry which is preliminary data.</text>
</comment>
<dbReference type="Gene3D" id="2.10.109.10">
    <property type="entry name" value="Umud Fragment, subunit A"/>
    <property type="match status" value="1"/>
</dbReference>
<evidence type="ECO:0000313" key="6">
    <source>
        <dbReference type="Proteomes" id="UP000435357"/>
    </source>
</evidence>
<organism evidence="5 6">
    <name type="scientific">Salibacter halophilus</name>
    <dbReference type="NCBI Taxonomy" id="1803916"/>
    <lineage>
        <taxon>Bacteria</taxon>
        <taxon>Pseudomonadati</taxon>
        <taxon>Bacteroidota</taxon>
        <taxon>Flavobacteriia</taxon>
        <taxon>Flavobacteriales</taxon>
        <taxon>Salibacteraceae</taxon>
        <taxon>Salibacter</taxon>
    </lineage>
</organism>
<keyword evidence="2" id="KW-0238">DNA-binding</keyword>
<dbReference type="Pfam" id="PF00717">
    <property type="entry name" value="Peptidase_S24"/>
    <property type="match status" value="1"/>
</dbReference>
<evidence type="ECO:0000256" key="2">
    <source>
        <dbReference type="ARBA" id="ARBA00023125"/>
    </source>
</evidence>
<dbReference type="InterPro" id="IPR015927">
    <property type="entry name" value="Peptidase_S24_S26A/B/C"/>
</dbReference>
<dbReference type="Proteomes" id="UP000435357">
    <property type="component" value="Unassembled WGS sequence"/>
</dbReference>
<dbReference type="EMBL" id="WACR01000013">
    <property type="protein sequence ID" value="KAB1062044.1"/>
    <property type="molecule type" value="Genomic_DNA"/>
</dbReference>
<keyword evidence="1" id="KW-0805">Transcription regulation</keyword>
<dbReference type="GO" id="GO:0003677">
    <property type="term" value="F:DNA binding"/>
    <property type="evidence" value="ECO:0007669"/>
    <property type="project" value="UniProtKB-KW"/>
</dbReference>
<dbReference type="PANTHER" id="PTHR40661:SF1">
    <property type="entry name" value="HTH CRO_C1-TYPE DOMAIN-CONTAINING PROTEIN"/>
    <property type="match status" value="1"/>
</dbReference>
<protein>
    <recommendedName>
        <fullName evidence="4">Peptidase S24/S26A/S26B/S26C domain-containing protein</fullName>
    </recommendedName>
</protein>
<name>A0A6N6M4W8_9FLAO</name>
<keyword evidence="6" id="KW-1185">Reference proteome</keyword>